<sequence>MKNKSMGRFGKAIKAVKDQTSIRLAKHGHKASLADLDVAILKATSHDENPPDEHLMVEILTLTTDSPLYVASCVNTISRRLSKTRNWIVALKTLMLVQRLLHDGGPAYEQEVFFATRRGTRLLNMSDFRDALKSSTWDYAAFVRAYALFLDEQLEYKMEGKKGIREFSQDLEQHEFMIQGRKGKHGSRSHDLDQQIEFEMQGRIGRHGSCSYVQEGGELTLSAAVTVPVREMTMDQLFARVNHLMQLLDRFLACRPAGGARIQRLVLLALYPVLIQSFQLYKDIVEIMGVLKDKFEIDDLNVSHSVKVYGIFRRVSKQYEELDMFYYWCKTASNAKNAEYPEVDKISQKDLDAMDELSSSSSTSSYTLTFREAGFISDVMRTTLAYLEGNEGESSRPKTRNPPLRRGREAGHNQLVNDYISDDAVFAEKFRRRFWMHKQRVDGRSKKKFFHNPKIYNCNSSTSIRHETRLMRLVSEDVRAHDMGLSIQVCYTCDYPLS</sequence>
<dbReference type="GO" id="GO:0032050">
    <property type="term" value="F:clathrin heavy chain binding"/>
    <property type="evidence" value="ECO:0000318"/>
    <property type="project" value="GO_Central"/>
</dbReference>
<evidence type="ECO:0000259" key="11">
    <source>
        <dbReference type="PROSITE" id="PS50942"/>
    </source>
</evidence>
<evidence type="ECO:0000256" key="6">
    <source>
        <dbReference type="ARBA" id="ARBA00023136"/>
    </source>
</evidence>
<dbReference type="GO" id="GO:0072583">
    <property type="term" value="P:clathrin-dependent endocytosis"/>
    <property type="evidence" value="ECO:0000318"/>
    <property type="project" value="GO_Central"/>
</dbReference>
<organism evidence="12 13">
    <name type="scientific">Lactuca sativa</name>
    <name type="common">Garden lettuce</name>
    <dbReference type="NCBI Taxonomy" id="4236"/>
    <lineage>
        <taxon>Eukaryota</taxon>
        <taxon>Viridiplantae</taxon>
        <taxon>Streptophyta</taxon>
        <taxon>Embryophyta</taxon>
        <taxon>Tracheophyta</taxon>
        <taxon>Spermatophyta</taxon>
        <taxon>Magnoliopsida</taxon>
        <taxon>eudicotyledons</taxon>
        <taxon>Gunneridae</taxon>
        <taxon>Pentapetalae</taxon>
        <taxon>asterids</taxon>
        <taxon>campanulids</taxon>
        <taxon>Asterales</taxon>
        <taxon>Asteraceae</taxon>
        <taxon>Cichorioideae</taxon>
        <taxon>Cichorieae</taxon>
        <taxon>Lactucinae</taxon>
        <taxon>Lactuca</taxon>
    </lineage>
</organism>
<keyword evidence="5" id="KW-0333">Golgi apparatus</keyword>
<feature type="domain" description="VHS" evidence="10">
    <location>
        <begin position="43"/>
        <end position="112"/>
    </location>
</feature>
<keyword evidence="8" id="KW-0968">Cytoplasmic vesicle</keyword>
<dbReference type="GO" id="GO:0043130">
    <property type="term" value="F:ubiquitin binding"/>
    <property type="evidence" value="ECO:0007669"/>
    <property type="project" value="InterPro"/>
</dbReference>
<comment type="subcellular location">
    <subcellularLocation>
        <location evidence="1">Cytoplasmic vesicle</location>
        <location evidence="1">Clathrin-coated vesicle</location>
    </subcellularLocation>
    <subcellularLocation>
        <location evidence="2">Golgi apparatus</location>
    </subcellularLocation>
    <subcellularLocation>
        <location evidence="3">Membrane</location>
        <location evidence="3">Clathrin-coated pit</location>
    </subcellularLocation>
</comment>
<dbReference type="PANTHER" id="PTHR22951">
    <property type="entry name" value="CLATHRIN ASSEMBLY PROTEIN"/>
    <property type="match status" value="1"/>
</dbReference>
<dbReference type="InterPro" id="IPR045192">
    <property type="entry name" value="AP180-like"/>
</dbReference>
<dbReference type="EMBL" id="NBSK02000009">
    <property type="protein sequence ID" value="KAJ0186040.1"/>
    <property type="molecule type" value="Genomic_DNA"/>
</dbReference>
<evidence type="ECO:0000256" key="4">
    <source>
        <dbReference type="ARBA" id="ARBA00022583"/>
    </source>
</evidence>
<dbReference type="GO" id="GO:0005546">
    <property type="term" value="F:phosphatidylinositol-4,5-bisphosphate binding"/>
    <property type="evidence" value="ECO:0000318"/>
    <property type="project" value="GO_Central"/>
</dbReference>
<evidence type="ECO:0000256" key="3">
    <source>
        <dbReference type="ARBA" id="ARBA00004600"/>
    </source>
</evidence>
<keyword evidence="4" id="KW-0254">Endocytosis</keyword>
<dbReference type="InterPro" id="IPR014712">
    <property type="entry name" value="ANTH_dom_sf"/>
</dbReference>
<feature type="region of interest" description="Disordered" evidence="9">
    <location>
        <begin position="387"/>
        <end position="410"/>
    </location>
</feature>
<dbReference type="GO" id="GO:0030136">
    <property type="term" value="C:clathrin-coated vesicle"/>
    <property type="evidence" value="ECO:0000318"/>
    <property type="project" value="GO_Central"/>
</dbReference>
<evidence type="ECO:0000256" key="7">
    <source>
        <dbReference type="ARBA" id="ARBA00023176"/>
    </source>
</evidence>
<reference evidence="12 13" key="1">
    <citation type="journal article" date="2017" name="Nat. Commun.">
        <title>Genome assembly with in vitro proximity ligation data and whole-genome triplication in lettuce.</title>
        <authorList>
            <person name="Reyes-Chin-Wo S."/>
            <person name="Wang Z."/>
            <person name="Yang X."/>
            <person name="Kozik A."/>
            <person name="Arikit S."/>
            <person name="Song C."/>
            <person name="Xia L."/>
            <person name="Froenicke L."/>
            <person name="Lavelle D.O."/>
            <person name="Truco M.J."/>
            <person name="Xia R."/>
            <person name="Zhu S."/>
            <person name="Xu C."/>
            <person name="Xu H."/>
            <person name="Xu X."/>
            <person name="Cox K."/>
            <person name="Korf I."/>
            <person name="Meyers B.C."/>
            <person name="Michelmore R.W."/>
        </authorList>
    </citation>
    <scope>NUCLEOTIDE SEQUENCE [LARGE SCALE GENOMIC DNA]</scope>
    <source>
        <strain evidence="13">cv. Salinas</strain>
        <tissue evidence="12">Seedlings</tissue>
    </source>
</reference>
<evidence type="ECO:0000256" key="2">
    <source>
        <dbReference type="ARBA" id="ARBA00004555"/>
    </source>
</evidence>
<keyword evidence="13" id="KW-1185">Reference proteome</keyword>
<dbReference type="CDD" id="cd16987">
    <property type="entry name" value="ANTH_N_AP180_plant"/>
    <property type="match status" value="1"/>
</dbReference>
<accession>A0A9R1WNT9</accession>
<dbReference type="GO" id="GO:0048268">
    <property type="term" value="P:clathrin coat assembly"/>
    <property type="evidence" value="ECO:0007669"/>
    <property type="project" value="InterPro"/>
</dbReference>
<evidence type="ECO:0000256" key="1">
    <source>
        <dbReference type="ARBA" id="ARBA00004132"/>
    </source>
</evidence>
<dbReference type="InterPro" id="IPR013809">
    <property type="entry name" value="ENTH"/>
</dbReference>
<dbReference type="SUPFAM" id="SSF89009">
    <property type="entry name" value="GAT-like domain"/>
    <property type="match status" value="1"/>
</dbReference>
<dbReference type="GO" id="GO:0000149">
    <property type="term" value="F:SNARE binding"/>
    <property type="evidence" value="ECO:0000318"/>
    <property type="project" value="GO_Central"/>
</dbReference>
<dbReference type="GO" id="GO:0006900">
    <property type="term" value="P:vesicle budding from membrane"/>
    <property type="evidence" value="ECO:0000318"/>
    <property type="project" value="GO_Central"/>
</dbReference>
<protein>
    <recommendedName>
        <fullName evidence="14">ENTH domain-containing protein</fullName>
    </recommendedName>
</protein>
<dbReference type="Proteomes" id="UP000235145">
    <property type="component" value="Unassembled WGS sequence"/>
</dbReference>
<dbReference type="GO" id="GO:0005545">
    <property type="term" value="F:1-phosphatidylinositol binding"/>
    <property type="evidence" value="ECO:0000318"/>
    <property type="project" value="GO_Central"/>
</dbReference>
<evidence type="ECO:0000259" key="10">
    <source>
        <dbReference type="PROSITE" id="PS50179"/>
    </source>
</evidence>
<dbReference type="AlphaFoldDB" id="A0A9R1WNT9"/>
<proteinExistence type="predicted"/>
<dbReference type="Pfam" id="PF07651">
    <property type="entry name" value="ANTH"/>
    <property type="match status" value="1"/>
</dbReference>
<dbReference type="PROSITE" id="PS50942">
    <property type="entry name" value="ENTH"/>
    <property type="match status" value="1"/>
</dbReference>
<keyword evidence="6" id="KW-0472">Membrane</keyword>
<evidence type="ECO:0000313" key="13">
    <source>
        <dbReference type="Proteomes" id="UP000235145"/>
    </source>
</evidence>
<dbReference type="SMART" id="SM00273">
    <property type="entry name" value="ENTH"/>
    <property type="match status" value="1"/>
</dbReference>
<feature type="domain" description="ENTH" evidence="11">
    <location>
        <begin position="28"/>
        <end position="164"/>
    </location>
</feature>
<gene>
    <name evidence="12" type="ORF">LSAT_V11C900503300</name>
</gene>
<dbReference type="Gene3D" id="1.20.58.150">
    <property type="entry name" value="ANTH domain"/>
    <property type="match status" value="1"/>
</dbReference>
<dbReference type="FunFam" id="1.25.40.90:FF:000019">
    <property type="entry name" value="Clathrin coat assembly protein"/>
    <property type="match status" value="1"/>
</dbReference>
<dbReference type="InterPro" id="IPR048050">
    <property type="entry name" value="ANTH_N_plant"/>
</dbReference>
<dbReference type="InterPro" id="IPR002014">
    <property type="entry name" value="VHS_dom"/>
</dbReference>
<evidence type="ECO:0000256" key="5">
    <source>
        <dbReference type="ARBA" id="ARBA00023034"/>
    </source>
</evidence>
<dbReference type="GO" id="GO:0005905">
    <property type="term" value="C:clathrin-coated pit"/>
    <property type="evidence" value="ECO:0000318"/>
    <property type="project" value="GO_Central"/>
</dbReference>
<dbReference type="InterPro" id="IPR011417">
    <property type="entry name" value="ANTH_dom"/>
</dbReference>
<name>A0A9R1WNT9_LACSA</name>
<dbReference type="FunFam" id="1.20.58.150:FF:000005">
    <property type="entry name" value="putative clathrin assembly protein At2g25430"/>
    <property type="match status" value="1"/>
</dbReference>
<evidence type="ECO:0000256" key="8">
    <source>
        <dbReference type="ARBA" id="ARBA00023329"/>
    </source>
</evidence>
<evidence type="ECO:0000256" key="9">
    <source>
        <dbReference type="SAM" id="MobiDB-lite"/>
    </source>
</evidence>
<evidence type="ECO:0000313" key="12">
    <source>
        <dbReference type="EMBL" id="KAJ0186040.1"/>
    </source>
</evidence>
<dbReference type="PROSITE" id="PS50179">
    <property type="entry name" value="VHS"/>
    <property type="match status" value="1"/>
</dbReference>
<comment type="caution">
    <text evidence="12">The sequence shown here is derived from an EMBL/GenBank/DDBJ whole genome shotgun (WGS) entry which is preliminary data.</text>
</comment>
<evidence type="ECO:0008006" key="14">
    <source>
        <dbReference type="Google" id="ProtNLM"/>
    </source>
</evidence>
<keyword evidence="7" id="KW-0168">Coated pit</keyword>
<dbReference type="Gene3D" id="1.25.40.90">
    <property type="match status" value="1"/>
</dbReference>
<dbReference type="PANTHER" id="PTHR22951:SF12">
    <property type="entry name" value="OS05G0426100 PROTEIN"/>
    <property type="match status" value="1"/>
</dbReference>
<dbReference type="InterPro" id="IPR008942">
    <property type="entry name" value="ENTH_VHS"/>
</dbReference>
<dbReference type="SUPFAM" id="SSF48464">
    <property type="entry name" value="ENTH/VHS domain"/>
    <property type="match status" value="1"/>
</dbReference>
<dbReference type="GO" id="GO:0005794">
    <property type="term" value="C:Golgi apparatus"/>
    <property type="evidence" value="ECO:0007669"/>
    <property type="project" value="UniProtKB-SubCell"/>
</dbReference>